<sequence>MMKAPGFKHTNEALAFITLYKAMSPEIKEEVKAMIVDETNEAEALMFTTLSLQSWDLENEALEESELWENFYNQSKDVV</sequence>
<dbReference type="EMBL" id="WPIK01000015">
    <property type="protein sequence ID" value="MVN22928.1"/>
    <property type="molecule type" value="Genomic_DNA"/>
</dbReference>
<organism evidence="1 2">
    <name type="scientific">Mucilaginibacter arboris</name>
    <dbReference type="NCBI Taxonomy" id="2682090"/>
    <lineage>
        <taxon>Bacteria</taxon>
        <taxon>Pseudomonadati</taxon>
        <taxon>Bacteroidota</taxon>
        <taxon>Sphingobacteriia</taxon>
        <taxon>Sphingobacteriales</taxon>
        <taxon>Sphingobacteriaceae</taxon>
        <taxon>Mucilaginibacter</taxon>
    </lineage>
</organism>
<dbReference type="RefSeq" id="WP_157568657.1">
    <property type="nucleotide sequence ID" value="NZ_WPIK01000015.1"/>
</dbReference>
<accession>A0A7K1T080</accession>
<dbReference type="AlphaFoldDB" id="A0A7K1T080"/>
<name>A0A7K1T080_9SPHI</name>
<proteinExistence type="predicted"/>
<reference evidence="1 2" key="1">
    <citation type="submission" date="2019-12" db="EMBL/GenBank/DDBJ databases">
        <title>Mucilaginibacter sp. HMF7410 genome sequencing and assembly.</title>
        <authorList>
            <person name="Kang H."/>
            <person name="Cha I."/>
            <person name="Kim H."/>
            <person name="Joh K."/>
        </authorList>
    </citation>
    <scope>NUCLEOTIDE SEQUENCE [LARGE SCALE GENOMIC DNA]</scope>
    <source>
        <strain evidence="1 2">HMF7410</strain>
    </source>
</reference>
<keyword evidence="2" id="KW-1185">Reference proteome</keyword>
<gene>
    <name evidence="1" type="ORF">GO621_15490</name>
</gene>
<dbReference type="Proteomes" id="UP000462014">
    <property type="component" value="Unassembled WGS sequence"/>
</dbReference>
<evidence type="ECO:0000313" key="2">
    <source>
        <dbReference type="Proteomes" id="UP000462014"/>
    </source>
</evidence>
<protein>
    <submittedName>
        <fullName evidence="1">Uncharacterized protein</fullName>
    </submittedName>
</protein>
<evidence type="ECO:0000313" key="1">
    <source>
        <dbReference type="EMBL" id="MVN22928.1"/>
    </source>
</evidence>
<comment type="caution">
    <text evidence="1">The sequence shown here is derived from an EMBL/GenBank/DDBJ whole genome shotgun (WGS) entry which is preliminary data.</text>
</comment>